<sequence>MSNSKNLKKYLIDDEYLFDPKNNGNVIMLSGVWGSGKTHFWKNRIEPELEKLSDDNKAYVYVSLYGKENTESIKNEILLKAYESVKKENGTLTRTASVFNTTIKYVPSISLFGAKIDLNSINHFFTSKKVNEAKEYLLDGGLICVDDFERKSENISLNDLFGLFTQLSQDMKCKMVLILNSDVFEGKEAVIFRNVKEKTVNKFLHFSPSIDELYQSVFDEDKYKTLLPFQDNINEWIKHTEELNARLYIQVLDNCLEWVSKDFSVDALKALTYISIFFSKHHFTLEYRAETNTNIYTVVDYFLHKGFYEIASFLTRTAPQLFLRENPLELSETTQILMSHINKHKKDDKTEHSEDYLQRENEEIEKHRSLIVDFVKYVYILKVDVGIELDTYLRVNNFVKNGILLKDN</sequence>
<dbReference type="InterPro" id="IPR011646">
    <property type="entry name" value="KAP_P-loop"/>
</dbReference>
<evidence type="ECO:0000259" key="1">
    <source>
        <dbReference type="Pfam" id="PF07693"/>
    </source>
</evidence>
<dbReference type="KEGG" id="sku:Sulku_1693"/>
<evidence type="ECO:0000313" key="2">
    <source>
        <dbReference type="EMBL" id="ADR34354.1"/>
    </source>
</evidence>
<dbReference type="RefSeq" id="WP_013460551.1">
    <property type="nucleotide sequence ID" value="NC_014762.1"/>
</dbReference>
<name>E4U0N7_SULKY</name>
<accession>E4U0N7</accession>
<gene>
    <name evidence="2" type="ordered locus">Sulku_1693</name>
</gene>
<dbReference type="Pfam" id="PF07693">
    <property type="entry name" value="KAP_NTPase"/>
    <property type="match status" value="1"/>
</dbReference>
<keyword evidence="3" id="KW-1185">Reference proteome</keyword>
<protein>
    <recommendedName>
        <fullName evidence="1">KAP NTPase domain-containing protein</fullName>
    </recommendedName>
</protein>
<reference evidence="2 3" key="1">
    <citation type="journal article" date="2012" name="Stand. Genomic Sci.">
        <title>Complete genome sequence of the sulfur compounds oxidizing chemolithoautotroph Sulfuricurvum kujiense type strain (YK-1(T)).</title>
        <authorList>
            <person name="Han C."/>
            <person name="Kotsyurbenko O."/>
            <person name="Chertkov O."/>
            <person name="Held B."/>
            <person name="Lapidus A."/>
            <person name="Nolan M."/>
            <person name="Lucas S."/>
            <person name="Hammon N."/>
            <person name="Deshpande S."/>
            <person name="Cheng J.F."/>
            <person name="Tapia R."/>
            <person name="Goodwin L.A."/>
            <person name="Pitluck S."/>
            <person name="Liolios K."/>
            <person name="Pagani I."/>
            <person name="Ivanova N."/>
            <person name="Mavromatis K."/>
            <person name="Mikhailova N."/>
            <person name="Pati A."/>
            <person name="Chen A."/>
            <person name="Palaniappan K."/>
            <person name="Land M."/>
            <person name="Hauser L."/>
            <person name="Chang Y.J."/>
            <person name="Jeffries C.D."/>
            <person name="Brambilla E.M."/>
            <person name="Rohde M."/>
            <person name="Spring S."/>
            <person name="Sikorski J."/>
            <person name="Goker M."/>
            <person name="Woyke T."/>
            <person name="Bristow J."/>
            <person name="Eisen J.A."/>
            <person name="Markowitz V."/>
            <person name="Hugenholtz P."/>
            <person name="Kyrpides N.C."/>
            <person name="Klenk H.P."/>
            <person name="Detter J.C."/>
        </authorList>
    </citation>
    <scope>NUCLEOTIDE SEQUENCE [LARGE SCALE GENOMIC DNA]</scope>
    <source>
        <strain evidence="3">ATCC BAA-921 / DSM 16994 / JCM 11577 / YK-1</strain>
    </source>
</reference>
<dbReference type="eggNOG" id="COG4928">
    <property type="taxonomic scope" value="Bacteria"/>
</dbReference>
<dbReference type="STRING" id="709032.Sulku_1693"/>
<organism evidence="2 3">
    <name type="scientific">Sulfuricurvum kujiense (strain ATCC BAA-921 / DSM 16994 / JCM 11577 / YK-1)</name>
    <dbReference type="NCBI Taxonomy" id="709032"/>
    <lineage>
        <taxon>Bacteria</taxon>
        <taxon>Pseudomonadati</taxon>
        <taxon>Campylobacterota</taxon>
        <taxon>Epsilonproteobacteria</taxon>
        <taxon>Campylobacterales</taxon>
        <taxon>Sulfurimonadaceae</taxon>
        <taxon>Sulfuricurvum</taxon>
    </lineage>
</organism>
<dbReference type="Proteomes" id="UP000008721">
    <property type="component" value="Chromosome"/>
</dbReference>
<dbReference type="AlphaFoldDB" id="E4U0N7"/>
<dbReference type="Gene3D" id="3.40.50.300">
    <property type="entry name" value="P-loop containing nucleotide triphosphate hydrolases"/>
    <property type="match status" value="1"/>
</dbReference>
<dbReference type="SUPFAM" id="SSF52540">
    <property type="entry name" value="P-loop containing nucleoside triphosphate hydrolases"/>
    <property type="match status" value="1"/>
</dbReference>
<dbReference type="InterPro" id="IPR027417">
    <property type="entry name" value="P-loop_NTPase"/>
</dbReference>
<dbReference type="EMBL" id="CP002355">
    <property type="protein sequence ID" value="ADR34354.1"/>
    <property type="molecule type" value="Genomic_DNA"/>
</dbReference>
<dbReference type="HOGENOM" id="CLU_673774_0_0_7"/>
<evidence type="ECO:0000313" key="3">
    <source>
        <dbReference type="Proteomes" id="UP000008721"/>
    </source>
</evidence>
<feature type="domain" description="KAP NTPase" evidence="1">
    <location>
        <begin position="6"/>
        <end position="204"/>
    </location>
</feature>
<proteinExistence type="predicted"/>
<dbReference type="OrthoDB" id="88903at2"/>